<dbReference type="InterPro" id="IPR024320">
    <property type="entry name" value="LPG_synthase_C"/>
</dbReference>
<keyword evidence="4 6" id="KW-1133">Transmembrane helix</keyword>
<evidence type="ECO:0000256" key="5">
    <source>
        <dbReference type="ARBA" id="ARBA00023136"/>
    </source>
</evidence>
<dbReference type="PANTHER" id="PTHR34697:SF2">
    <property type="entry name" value="PHOSPHATIDYLGLYCEROL LYSYLTRANSFERASE"/>
    <property type="match status" value="1"/>
</dbReference>
<feature type="transmembrane region" description="Helical" evidence="6">
    <location>
        <begin position="12"/>
        <end position="35"/>
    </location>
</feature>
<gene>
    <name evidence="8" type="ORF">bsdtb5_06620</name>
</gene>
<keyword evidence="3 6" id="KW-0812">Transmembrane</keyword>
<evidence type="ECO:0000313" key="9">
    <source>
        <dbReference type="Proteomes" id="UP000595897"/>
    </source>
</evidence>
<proteinExistence type="predicted"/>
<dbReference type="RefSeq" id="WP_271714649.1">
    <property type="nucleotide sequence ID" value="NZ_AP024169.1"/>
</dbReference>
<evidence type="ECO:0000256" key="1">
    <source>
        <dbReference type="ARBA" id="ARBA00004651"/>
    </source>
</evidence>
<dbReference type="Proteomes" id="UP000595897">
    <property type="component" value="Chromosome"/>
</dbReference>
<comment type="subcellular location">
    <subcellularLocation>
        <location evidence="1">Cell membrane</location>
        <topology evidence="1">Multi-pass membrane protein</topology>
    </subcellularLocation>
</comment>
<evidence type="ECO:0000313" key="8">
    <source>
        <dbReference type="EMBL" id="BCN29367.1"/>
    </source>
</evidence>
<dbReference type="PANTHER" id="PTHR34697">
    <property type="entry name" value="PHOSPHATIDYLGLYCEROL LYSYLTRANSFERASE"/>
    <property type="match status" value="1"/>
</dbReference>
<keyword evidence="5 6" id="KW-0472">Membrane</keyword>
<feature type="transmembrane region" description="Helical" evidence="6">
    <location>
        <begin position="99"/>
        <end position="121"/>
    </location>
</feature>
<keyword evidence="2" id="KW-1003">Cell membrane</keyword>
<feature type="transmembrane region" description="Helical" evidence="6">
    <location>
        <begin position="41"/>
        <end position="66"/>
    </location>
</feature>
<evidence type="ECO:0000256" key="4">
    <source>
        <dbReference type="ARBA" id="ARBA00022989"/>
    </source>
</evidence>
<dbReference type="KEGG" id="ahb:bsdtb5_06620"/>
<dbReference type="GO" id="GO:0005886">
    <property type="term" value="C:plasma membrane"/>
    <property type="evidence" value="ECO:0007669"/>
    <property type="project" value="UniProtKB-SubCell"/>
</dbReference>
<feature type="transmembrane region" description="Helical" evidence="6">
    <location>
        <begin position="73"/>
        <end position="93"/>
    </location>
</feature>
<dbReference type="GO" id="GO:0016755">
    <property type="term" value="F:aminoacyltransferase activity"/>
    <property type="evidence" value="ECO:0007669"/>
    <property type="project" value="TreeGrafter"/>
</dbReference>
<protein>
    <recommendedName>
        <fullName evidence="7">Phosphatidylglycerol lysyltransferase C-terminal domain-containing protein</fullName>
    </recommendedName>
</protein>
<dbReference type="GO" id="GO:0055091">
    <property type="term" value="P:phospholipid homeostasis"/>
    <property type="evidence" value="ECO:0007669"/>
    <property type="project" value="TreeGrafter"/>
</dbReference>
<organism evidence="8 9">
    <name type="scientific">Anaeromicropila herbilytica</name>
    <dbReference type="NCBI Taxonomy" id="2785025"/>
    <lineage>
        <taxon>Bacteria</taxon>
        <taxon>Bacillati</taxon>
        <taxon>Bacillota</taxon>
        <taxon>Clostridia</taxon>
        <taxon>Lachnospirales</taxon>
        <taxon>Lachnospiraceae</taxon>
        <taxon>Anaeromicropila</taxon>
    </lineage>
</organism>
<reference evidence="8 9" key="1">
    <citation type="submission" date="2020-11" db="EMBL/GenBank/DDBJ databases">
        <title>Draft genome sequencing of a Lachnospiraceae strain isolated from anoxic soil subjected to BSD treatment.</title>
        <authorList>
            <person name="Uek A."/>
            <person name="Tonouchi A."/>
        </authorList>
    </citation>
    <scope>NUCLEOTIDE SEQUENCE [LARGE SCALE GENOMIC DNA]</scope>
    <source>
        <strain evidence="8 9">TB5</strain>
    </source>
</reference>
<keyword evidence="9" id="KW-1185">Reference proteome</keyword>
<name>A0A7R7EIF7_9FIRM</name>
<feature type="domain" description="Phosphatidylglycerol lysyltransferase C-terminal" evidence="7">
    <location>
        <begin position="227"/>
        <end position="523"/>
    </location>
</feature>
<dbReference type="EMBL" id="AP024169">
    <property type="protein sequence ID" value="BCN29367.1"/>
    <property type="molecule type" value="Genomic_DNA"/>
</dbReference>
<dbReference type="Pfam" id="PF09924">
    <property type="entry name" value="LPG_synthase_C"/>
    <property type="match status" value="1"/>
</dbReference>
<feature type="transmembrane region" description="Helical" evidence="6">
    <location>
        <begin position="193"/>
        <end position="215"/>
    </location>
</feature>
<dbReference type="InterPro" id="IPR051211">
    <property type="entry name" value="PG_lysyltransferase"/>
</dbReference>
<sequence length="575" mass="67221">MRERVSKLIEIMNKFIIVVLLLLAIFNIVAPFFILNNNHDIYIRHLLSIHLTIKRLFSFIILIVVWKLYKRLSAAWTITMIALSGMIFEYLHMGHIKVWNPWFITVLTVYIVLLFSKNYYCRRMDRYSLKKGIIIYLIYAVFVFLNSTVALITLKEKGMVHFSECIKQTVDVMFYSDNVRYINLPSHFFYTKFIFWFSWICILIGLVLVLTPCIARIHNQQNIEKARKLVQKYGQNCSSYLTLENDKIHYFGKSVEGFIAYGIVKDTIVVLGEPICAPKNFLALLSEFKNYCERNAYNLLFLTTSSMFLEEYSELGMGMVKCGEEPRFRLSEYSLAGGKASKIRLNINHATKAGIKILEYEPLKKRNTDIEKKIMSISEEWLTMKKSSELVFTMGGIGFDNPMDRRYFYAVNAENNIEGFIVFVPFGGMNGYMTDVTRHGKNATRGVMEKIFYEAMMKFKEEGIEWGSLSLAPLARLEEEPYMAAKVLNMIYEKMNHVYGFKTLYQTKLKYNPTYWEPSYYVYSTPTFTPALAYAIIRIQNPLGTMDYVKAFFYNMLKERKEKKRKGLSMESEKN</sequence>
<feature type="transmembrane region" description="Helical" evidence="6">
    <location>
        <begin position="133"/>
        <end position="154"/>
    </location>
</feature>
<evidence type="ECO:0000256" key="3">
    <source>
        <dbReference type="ARBA" id="ARBA00022692"/>
    </source>
</evidence>
<evidence type="ECO:0000256" key="6">
    <source>
        <dbReference type="SAM" id="Phobius"/>
    </source>
</evidence>
<accession>A0A7R7EIF7</accession>
<evidence type="ECO:0000256" key="2">
    <source>
        <dbReference type="ARBA" id="ARBA00022475"/>
    </source>
</evidence>
<dbReference type="AlphaFoldDB" id="A0A7R7EIF7"/>
<evidence type="ECO:0000259" key="7">
    <source>
        <dbReference type="Pfam" id="PF09924"/>
    </source>
</evidence>